<comment type="similarity">
    <text evidence="9">Belongs to the monovalent cation:proton antiporter 2 (CPA2) transporter (TC 2.A.37) family. CHX (TC 2.A.37.4) subfamily.</text>
</comment>
<evidence type="ECO:0000256" key="4">
    <source>
        <dbReference type="ARBA" id="ARBA00022692"/>
    </source>
</evidence>
<feature type="transmembrane region" description="Helical" evidence="11">
    <location>
        <begin position="76"/>
        <end position="98"/>
    </location>
</feature>
<reference evidence="14" key="1">
    <citation type="submission" date="2022-02" db="EMBL/GenBank/DDBJ databases">
        <authorList>
            <person name="Henning P.M."/>
            <person name="McCubbin A.G."/>
            <person name="Shore J.S."/>
        </authorList>
    </citation>
    <scope>NUCLEOTIDE SEQUENCE</scope>
    <source>
        <strain evidence="14">F60SS</strain>
        <tissue evidence="14">Leaves</tissue>
    </source>
</reference>
<feature type="transmembrane region" description="Helical" evidence="11">
    <location>
        <begin position="367"/>
        <end position="389"/>
    </location>
</feature>
<keyword evidence="2" id="KW-0813">Transport</keyword>
<keyword evidence="5" id="KW-0630">Potassium</keyword>
<protein>
    <recommendedName>
        <fullName evidence="16">Cation/H+ exchanger domain-containing protein</fullName>
    </recommendedName>
</protein>
<organism evidence="14 15">
    <name type="scientific">Turnera subulata</name>
    <dbReference type="NCBI Taxonomy" id="218843"/>
    <lineage>
        <taxon>Eukaryota</taxon>
        <taxon>Viridiplantae</taxon>
        <taxon>Streptophyta</taxon>
        <taxon>Embryophyta</taxon>
        <taxon>Tracheophyta</taxon>
        <taxon>Spermatophyta</taxon>
        <taxon>Magnoliopsida</taxon>
        <taxon>eudicotyledons</taxon>
        <taxon>Gunneridae</taxon>
        <taxon>Pentapetalae</taxon>
        <taxon>rosids</taxon>
        <taxon>fabids</taxon>
        <taxon>Malpighiales</taxon>
        <taxon>Passifloraceae</taxon>
        <taxon>Turnera</taxon>
    </lineage>
</organism>
<feature type="non-terminal residue" evidence="14">
    <location>
        <position position="755"/>
    </location>
</feature>
<evidence type="ECO:0000313" key="15">
    <source>
        <dbReference type="Proteomes" id="UP001141552"/>
    </source>
</evidence>
<evidence type="ECO:0000256" key="3">
    <source>
        <dbReference type="ARBA" id="ARBA00022538"/>
    </source>
</evidence>
<feature type="domain" description="Cation/H(+) antiporter central" evidence="13">
    <location>
        <begin position="445"/>
        <end position="567"/>
    </location>
</feature>
<feature type="transmembrane region" description="Helical" evidence="11">
    <location>
        <begin position="110"/>
        <end position="130"/>
    </location>
</feature>
<keyword evidence="8 11" id="KW-0472">Membrane</keyword>
<dbReference type="GO" id="GO:0015297">
    <property type="term" value="F:antiporter activity"/>
    <property type="evidence" value="ECO:0007669"/>
    <property type="project" value="InterPro"/>
</dbReference>
<evidence type="ECO:0000256" key="11">
    <source>
        <dbReference type="SAM" id="Phobius"/>
    </source>
</evidence>
<dbReference type="AlphaFoldDB" id="A0A9Q0FUG2"/>
<feature type="transmembrane region" description="Helical" evidence="11">
    <location>
        <begin position="224"/>
        <end position="254"/>
    </location>
</feature>
<keyword evidence="3" id="KW-0633">Potassium transport</keyword>
<evidence type="ECO:0000313" key="14">
    <source>
        <dbReference type="EMBL" id="KAJ4836825.1"/>
    </source>
</evidence>
<evidence type="ECO:0000256" key="7">
    <source>
        <dbReference type="ARBA" id="ARBA00023065"/>
    </source>
</evidence>
<evidence type="ECO:0000259" key="12">
    <source>
        <dbReference type="Pfam" id="PF00999"/>
    </source>
</evidence>
<comment type="caution">
    <text evidence="14">The sequence shown here is derived from an EMBL/GenBank/DDBJ whole genome shotgun (WGS) entry which is preliminary data.</text>
</comment>
<evidence type="ECO:0000256" key="8">
    <source>
        <dbReference type="ARBA" id="ARBA00023136"/>
    </source>
</evidence>
<dbReference type="InterPro" id="IPR038770">
    <property type="entry name" value="Na+/solute_symporter_sf"/>
</dbReference>
<dbReference type="EMBL" id="JAKUCV010004011">
    <property type="protein sequence ID" value="KAJ4836825.1"/>
    <property type="molecule type" value="Genomic_DNA"/>
</dbReference>
<feature type="region of interest" description="Disordered" evidence="10">
    <location>
        <begin position="624"/>
        <end position="643"/>
    </location>
</feature>
<feature type="transmembrane region" description="Helical" evidence="11">
    <location>
        <begin position="274"/>
        <end position="290"/>
    </location>
</feature>
<keyword evidence="6 11" id="KW-1133">Transmembrane helix</keyword>
<dbReference type="OrthoDB" id="1938353at2759"/>
<feature type="domain" description="Cation/H+ exchanger transmembrane" evidence="12">
    <location>
        <begin position="22"/>
        <end position="380"/>
    </location>
</feature>
<evidence type="ECO:0000256" key="10">
    <source>
        <dbReference type="SAM" id="MobiDB-lite"/>
    </source>
</evidence>
<dbReference type="InterPro" id="IPR057291">
    <property type="entry name" value="CHX17_2nd"/>
</dbReference>
<gene>
    <name evidence="14" type="ORF">Tsubulata_018347</name>
</gene>
<dbReference type="Pfam" id="PF00999">
    <property type="entry name" value="Na_H_Exchanger"/>
    <property type="match status" value="1"/>
</dbReference>
<dbReference type="GO" id="GO:1902600">
    <property type="term" value="P:proton transmembrane transport"/>
    <property type="evidence" value="ECO:0007669"/>
    <property type="project" value="InterPro"/>
</dbReference>
<dbReference type="GO" id="GO:0006885">
    <property type="term" value="P:regulation of pH"/>
    <property type="evidence" value="ECO:0007669"/>
    <property type="project" value="TreeGrafter"/>
</dbReference>
<dbReference type="PANTHER" id="PTHR32468:SF17">
    <property type="entry name" value="CATION_H(+) ANTIPORTER 4"/>
    <property type="match status" value="1"/>
</dbReference>
<dbReference type="InterPro" id="IPR050794">
    <property type="entry name" value="CPA2_transporter"/>
</dbReference>
<sequence length="755" mass="83510">MEPLNKTGEEFAYSCFNLLPKAGIIFNPSLFGGKDLFTARGIKLIGLFSILAFQLFMFQSGVKIKMGMIRDSGKKVIFIGLLNVLLPLAIGTAVFAIGDTKDAWKSIAHNIFDATIYSMTSFPVIVHLLGDLQLPNTSLGRLSLSTALVSDLLSMTIFSILTFLMKMLNDHGDKKGGYGIGTFLYEPSLTATLCFLIFVIAFLRPALRFLKQKVKDGEEVEDVHVFFVVALFLGFTFISTYIGEAAVFVAFIIGLAVPSGPPLGSAIVEKLETMSNYMLPVFVTTCAMRVNFKVDLSRFKDIYLIPCVAILMAATKFLVCFLSHSYFWKLPVNDAYAFAFIMCAKGVVEMAIYSFHNDADIVKDLPFIFMMSIIFLLHCTIPGLVKILYSPERRYARYNRKNLADVDPDSDLQIVSCVHVPRDVTTILRLLDGACGGNGLFSVTVLHLIKLVAQSTPQLIFHRKERIVLCDYPYSENVIRLFNEFEQQSNGGLQVEVVTAVAPTTLMYDDICTIAMEKQASLIILPFHQRESVLDGAIESEDYTIRDLNCRILDKAPCSTGILVDRYHNTRTSAFQEDPLVAYKIAMIFLGGKDDREALTLALRMAQDAKVSLTVAHLVATNEELDDAQNTPPNHPEDDDAGHLFGNDLVVDDKINGGDAEDLAQDSKILCSLLDKDYILYKKEVASDVTMTASVVRSMAKEYELIIVGKRNNGSTSGMTAGLEEWCEFPELGILGDLILSKDIGGTCSILVVQQ</sequence>
<evidence type="ECO:0000259" key="13">
    <source>
        <dbReference type="Pfam" id="PF23256"/>
    </source>
</evidence>
<keyword evidence="7" id="KW-0406">Ion transport</keyword>
<evidence type="ECO:0008006" key="16">
    <source>
        <dbReference type="Google" id="ProtNLM"/>
    </source>
</evidence>
<evidence type="ECO:0000256" key="6">
    <source>
        <dbReference type="ARBA" id="ARBA00022989"/>
    </source>
</evidence>
<dbReference type="Proteomes" id="UP001141552">
    <property type="component" value="Unassembled WGS sequence"/>
</dbReference>
<dbReference type="GO" id="GO:0006813">
    <property type="term" value="P:potassium ion transport"/>
    <property type="evidence" value="ECO:0007669"/>
    <property type="project" value="UniProtKB-KW"/>
</dbReference>
<feature type="transmembrane region" description="Helical" evidence="11">
    <location>
        <begin position="142"/>
        <end position="164"/>
    </location>
</feature>
<proteinExistence type="inferred from homology"/>
<feature type="transmembrane region" description="Helical" evidence="11">
    <location>
        <begin position="336"/>
        <end position="355"/>
    </location>
</feature>
<dbReference type="InterPro" id="IPR006153">
    <property type="entry name" value="Cation/H_exchanger_TM"/>
</dbReference>
<comment type="subcellular location">
    <subcellularLocation>
        <location evidence="1">Membrane</location>
        <topology evidence="1">Multi-pass membrane protein</topology>
    </subcellularLocation>
</comment>
<evidence type="ECO:0000256" key="2">
    <source>
        <dbReference type="ARBA" id="ARBA00022448"/>
    </source>
</evidence>
<dbReference type="PANTHER" id="PTHR32468">
    <property type="entry name" value="CATION/H + ANTIPORTER"/>
    <property type="match status" value="1"/>
</dbReference>
<dbReference type="GO" id="GO:0016020">
    <property type="term" value="C:membrane"/>
    <property type="evidence" value="ECO:0007669"/>
    <property type="project" value="UniProtKB-SubCell"/>
</dbReference>
<feature type="transmembrane region" description="Helical" evidence="11">
    <location>
        <begin position="302"/>
        <end position="324"/>
    </location>
</feature>
<evidence type="ECO:0000256" key="1">
    <source>
        <dbReference type="ARBA" id="ARBA00004141"/>
    </source>
</evidence>
<name>A0A9Q0FUG2_9ROSI</name>
<feature type="transmembrane region" description="Helical" evidence="11">
    <location>
        <begin position="184"/>
        <end position="203"/>
    </location>
</feature>
<evidence type="ECO:0000256" key="9">
    <source>
        <dbReference type="ARBA" id="ARBA00038341"/>
    </source>
</evidence>
<dbReference type="GO" id="GO:0012505">
    <property type="term" value="C:endomembrane system"/>
    <property type="evidence" value="ECO:0007669"/>
    <property type="project" value="TreeGrafter"/>
</dbReference>
<keyword evidence="15" id="KW-1185">Reference proteome</keyword>
<dbReference type="Gene3D" id="1.20.1530.20">
    <property type="match status" value="1"/>
</dbReference>
<dbReference type="Pfam" id="PF23256">
    <property type="entry name" value="CHX17_2nd"/>
    <property type="match status" value="1"/>
</dbReference>
<accession>A0A9Q0FUG2</accession>
<evidence type="ECO:0000256" key="5">
    <source>
        <dbReference type="ARBA" id="ARBA00022958"/>
    </source>
</evidence>
<feature type="transmembrane region" description="Helical" evidence="11">
    <location>
        <begin position="37"/>
        <end position="56"/>
    </location>
</feature>
<keyword evidence="4 11" id="KW-0812">Transmembrane</keyword>
<reference evidence="14" key="2">
    <citation type="journal article" date="2023" name="Plants (Basel)">
        <title>Annotation of the Turnera subulata (Passifloraceae) Draft Genome Reveals the S-Locus Evolved after the Divergence of Turneroideae from Passifloroideae in a Stepwise Manner.</title>
        <authorList>
            <person name="Henning P.M."/>
            <person name="Roalson E.H."/>
            <person name="Mir W."/>
            <person name="McCubbin A.G."/>
            <person name="Shore J.S."/>
        </authorList>
    </citation>
    <scope>NUCLEOTIDE SEQUENCE</scope>
    <source>
        <strain evidence="14">F60SS</strain>
    </source>
</reference>